<dbReference type="Gene3D" id="2.70.98.10">
    <property type="match status" value="1"/>
</dbReference>
<dbReference type="InterPro" id="IPR008183">
    <property type="entry name" value="Aldose_1/G6P_1-epimerase"/>
</dbReference>
<dbReference type="GO" id="GO:0030246">
    <property type="term" value="F:carbohydrate binding"/>
    <property type="evidence" value="ECO:0007669"/>
    <property type="project" value="InterPro"/>
</dbReference>
<organism evidence="1 2">
    <name type="scientific">Leifsonia tongyongensis</name>
    <dbReference type="NCBI Taxonomy" id="1268043"/>
    <lineage>
        <taxon>Bacteria</taxon>
        <taxon>Bacillati</taxon>
        <taxon>Actinomycetota</taxon>
        <taxon>Actinomycetes</taxon>
        <taxon>Micrococcales</taxon>
        <taxon>Microbacteriaceae</taxon>
        <taxon>Leifsonia</taxon>
    </lineage>
</organism>
<dbReference type="GO" id="GO:0033499">
    <property type="term" value="P:galactose catabolic process via UDP-galactose, Leloir pathway"/>
    <property type="evidence" value="ECO:0007669"/>
    <property type="project" value="TreeGrafter"/>
</dbReference>
<dbReference type="PANTHER" id="PTHR10091">
    <property type="entry name" value="ALDOSE-1-EPIMERASE"/>
    <property type="match status" value="1"/>
</dbReference>
<dbReference type="InterPro" id="IPR037480">
    <property type="entry name" value="YihR-like"/>
</dbReference>
<dbReference type="PANTHER" id="PTHR10091:SF0">
    <property type="entry name" value="GALACTOSE MUTAROTASE"/>
    <property type="match status" value="1"/>
</dbReference>
<proteinExistence type="predicted"/>
<dbReference type="SUPFAM" id="SSF74650">
    <property type="entry name" value="Galactose mutarotase-like"/>
    <property type="match status" value="1"/>
</dbReference>
<dbReference type="RefSeq" id="WP_163287514.1">
    <property type="nucleotide sequence ID" value="NZ_JAAGWY010000001.1"/>
</dbReference>
<dbReference type="Proteomes" id="UP000474967">
    <property type="component" value="Unassembled WGS sequence"/>
</dbReference>
<reference evidence="1 2" key="1">
    <citation type="journal article" date="2014" name="J. Microbiol.">
        <title>Diaminobutyricibacter tongyongensis gen. nov., sp. nov. and Homoserinibacter gongjuensis gen. nov., sp. nov. belong to the family Microbacteriaceae.</title>
        <authorList>
            <person name="Kim S.J."/>
            <person name="Ahn J.H."/>
            <person name="Weon H.Y."/>
            <person name="Hamada M."/>
            <person name="Suzuki K."/>
            <person name="Kwon S.W."/>
        </authorList>
    </citation>
    <scope>NUCLEOTIDE SEQUENCE [LARGE SCALE GENOMIC DNA]</scope>
    <source>
        <strain evidence="1 2">NBRC 108724</strain>
    </source>
</reference>
<gene>
    <name evidence="1" type="ORF">G3T36_00670</name>
</gene>
<dbReference type="AlphaFoldDB" id="A0A6L9XTG0"/>
<evidence type="ECO:0000313" key="2">
    <source>
        <dbReference type="Proteomes" id="UP000474967"/>
    </source>
</evidence>
<dbReference type="InterPro" id="IPR011013">
    <property type="entry name" value="Gal_mutarotase_sf_dom"/>
</dbReference>
<name>A0A6L9XTG0_9MICO</name>
<dbReference type="InterPro" id="IPR014718">
    <property type="entry name" value="GH-type_carb-bd"/>
</dbReference>
<keyword evidence="2" id="KW-1185">Reference proteome</keyword>
<dbReference type="EMBL" id="JAAGWY010000001">
    <property type="protein sequence ID" value="NEN04374.1"/>
    <property type="molecule type" value="Genomic_DNA"/>
</dbReference>
<protein>
    <submittedName>
        <fullName evidence="1">Aldose 1-epimerase family protein</fullName>
    </submittedName>
</protein>
<comment type="caution">
    <text evidence="1">The sequence shown here is derived from an EMBL/GenBank/DDBJ whole genome shotgun (WGS) entry which is preliminary data.</text>
</comment>
<dbReference type="GO" id="GO:0006006">
    <property type="term" value="P:glucose metabolic process"/>
    <property type="evidence" value="ECO:0007669"/>
    <property type="project" value="TreeGrafter"/>
</dbReference>
<sequence>MRAPTGDQYELSLRAGGHDLTATITQVAAGIREFRVDGVDLTEPFPLDATPPSGCGIVLVPWPNRVKDGTWEHDGQTRRLALTEPDRSNAIHGLLRYRPYVVVEQDAATVTLHADVFPELGYPFQLATSVRYDLTPEGLTVTHTVTNAGASPAPVAIGAHPYLKIGGVPTGDLVVTVDAATHLDVDDRLNVVGESAVEGTRFDLRAGRRVADLELDDGFADVAMADGGAHHVVTAPDGRAVTLWTDEDFAYVQVFTQRSFTTQTASDVALAVEPMTAPANALNTGRGVRWLEPGASWSPRWGIRPSGF</sequence>
<evidence type="ECO:0000313" key="1">
    <source>
        <dbReference type="EMBL" id="NEN04374.1"/>
    </source>
</evidence>
<dbReference type="Pfam" id="PF01263">
    <property type="entry name" value="Aldose_epim"/>
    <property type="match status" value="1"/>
</dbReference>
<dbReference type="GO" id="GO:0004034">
    <property type="term" value="F:aldose 1-epimerase activity"/>
    <property type="evidence" value="ECO:0007669"/>
    <property type="project" value="TreeGrafter"/>
</dbReference>
<accession>A0A6L9XTG0</accession>
<dbReference type="CDD" id="cd09022">
    <property type="entry name" value="Aldose_epim_Ec_YihR"/>
    <property type="match status" value="1"/>
</dbReference>